<proteinExistence type="predicted"/>
<dbReference type="EMBL" id="CAESAN010000075">
    <property type="protein sequence ID" value="CAB4344731.1"/>
    <property type="molecule type" value="Genomic_DNA"/>
</dbReference>
<dbReference type="AlphaFoldDB" id="A0A6J5ZQE4"/>
<dbReference type="InterPro" id="IPR036849">
    <property type="entry name" value="Enolase-like_C_sf"/>
</dbReference>
<dbReference type="Gene3D" id="3.30.390.10">
    <property type="entry name" value="Enolase-like, N-terminal domain"/>
    <property type="match status" value="1"/>
</dbReference>
<accession>A0A6J5ZQE4</accession>
<dbReference type="Gene3D" id="3.20.20.120">
    <property type="entry name" value="Enolase-like C-terminal domain"/>
    <property type="match status" value="1"/>
</dbReference>
<dbReference type="SUPFAM" id="SSF51604">
    <property type="entry name" value="Enolase C-terminal domain-like"/>
    <property type="match status" value="1"/>
</dbReference>
<dbReference type="InterPro" id="IPR029017">
    <property type="entry name" value="Enolase-like_N"/>
</dbReference>
<protein>
    <submittedName>
        <fullName evidence="1">Unannotated protein</fullName>
    </submittedName>
</protein>
<organism evidence="1">
    <name type="scientific">freshwater metagenome</name>
    <dbReference type="NCBI Taxonomy" id="449393"/>
    <lineage>
        <taxon>unclassified sequences</taxon>
        <taxon>metagenomes</taxon>
        <taxon>ecological metagenomes</taxon>
    </lineage>
</organism>
<gene>
    <name evidence="1" type="ORF">UFOPK3547_00980</name>
</gene>
<reference evidence="1" key="1">
    <citation type="submission" date="2020-05" db="EMBL/GenBank/DDBJ databases">
        <authorList>
            <person name="Chiriac C."/>
            <person name="Salcher M."/>
            <person name="Ghai R."/>
            <person name="Kavagutti S V."/>
        </authorList>
    </citation>
    <scope>NUCLEOTIDE SEQUENCE</scope>
</reference>
<name>A0A6J5ZQE4_9ZZZZ</name>
<evidence type="ECO:0000313" key="1">
    <source>
        <dbReference type="EMBL" id="CAB4344731.1"/>
    </source>
</evidence>
<sequence length="350" mass="38072">MATFDRLQDLPLTIDSYELEAREADVSSGFLRHTTTIVLKGAGHTGVGEDVAYDTEDQVILQQAGPVLPLAGDWTLGSFCELIERTNLFPEPAQREASLNYRVWAYESAALDLALQQAGQALHDVLEMTPRPVRFVCSLRLGEPPQITAPLEARLANYPDLHFKLDPTPDWDAATIAALAASGAVQVLDFKGLYEGTTVDTPADPEFYTRVVNGLPGTWIEDPKLTAEISEVLAAVHDRVTWDANIHSVADIDALPFQPTMVNIKPSRFGPLSELFHAYDTCAERGIAMYGGGQFELGEGRGQIQYLASCFHPDGPNDVAPTGYNEPNPEPGLPVSPLPVAVSKTGFRWG</sequence>